<dbReference type="PANTHER" id="PTHR33116">
    <property type="entry name" value="REVERSE TRANSCRIPTASE ZINC-BINDING DOMAIN-CONTAINING PROTEIN-RELATED-RELATED"/>
    <property type="match status" value="1"/>
</dbReference>
<evidence type="ECO:0000256" key="1">
    <source>
        <dbReference type="SAM" id="SignalP"/>
    </source>
</evidence>
<gene>
    <name evidence="2" type="ordered locus">MTR_5g041190</name>
</gene>
<sequence>MELILIFGVIVSVEYVPDGFEGWRGAWQCHRRLWAWEEKLIEECRDLLLTVTLQDDSSDMWLWLPDQSGGYTVCGVYDMLTVQNLANRGIVSMDSRLCLAGCGQVEDVNHLFLSCPVFGALWPLVRDWLGVEGAESQVILNRGVRFFHQIWLLCVWVLWKDQNDKLFRNTHSSLPHMLDKVKSYSLWWLKAGNVAFRFSTQNWWSNPLVCLGIG</sequence>
<reference evidence="2 4" key="1">
    <citation type="journal article" date="2011" name="Nature">
        <title>The Medicago genome provides insight into the evolution of rhizobial symbioses.</title>
        <authorList>
            <person name="Young N.D."/>
            <person name="Debelle F."/>
            <person name="Oldroyd G.E."/>
            <person name="Geurts R."/>
            <person name="Cannon S.B."/>
            <person name="Udvardi M.K."/>
            <person name="Benedito V.A."/>
            <person name="Mayer K.F."/>
            <person name="Gouzy J."/>
            <person name="Schoof H."/>
            <person name="Van de Peer Y."/>
            <person name="Proost S."/>
            <person name="Cook D.R."/>
            <person name="Meyers B.C."/>
            <person name="Spannagl M."/>
            <person name="Cheung F."/>
            <person name="De Mita S."/>
            <person name="Krishnakumar V."/>
            <person name="Gundlach H."/>
            <person name="Zhou S."/>
            <person name="Mudge J."/>
            <person name="Bharti A.K."/>
            <person name="Murray J.D."/>
            <person name="Naoumkina M.A."/>
            <person name="Rosen B."/>
            <person name="Silverstein K.A."/>
            <person name="Tang H."/>
            <person name="Rombauts S."/>
            <person name="Zhao P.X."/>
            <person name="Zhou P."/>
            <person name="Barbe V."/>
            <person name="Bardou P."/>
            <person name="Bechner M."/>
            <person name="Bellec A."/>
            <person name="Berger A."/>
            <person name="Berges H."/>
            <person name="Bidwell S."/>
            <person name="Bisseling T."/>
            <person name="Choisne N."/>
            <person name="Couloux A."/>
            <person name="Denny R."/>
            <person name="Deshpande S."/>
            <person name="Dai X."/>
            <person name="Doyle J.J."/>
            <person name="Dudez A.M."/>
            <person name="Farmer A.D."/>
            <person name="Fouteau S."/>
            <person name="Franken C."/>
            <person name="Gibelin C."/>
            <person name="Gish J."/>
            <person name="Goldstein S."/>
            <person name="Gonzalez A.J."/>
            <person name="Green P.J."/>
            <person name="Hallab A."/>
            <person name="Hartog M."/>
            <person name="Hua A."/>
            <person name="Humphray S.J."/>
            <person name="Jeong D.H."/>
            <person name="Jing Y."/>
            <person name="Jocker A."/>
            <person name="Kenton S.M."/>
            <person name="Kim D.J."/>
            <person name="Klee K."/>
            <person name="Lai H."/>
            <person name="Lang C."/>
            <person name="Lin S."/>
            <person name="Macmil S.L."/>
            <person name="Magdelenat G."/>
            <person name="Matthews L."/>
            <person name="McCorrison J."/>
            <person name="Monaghan E.L."/>
            <person name="Mun J.H."/>
            <person name="Najar F.Z."/>
            <person name="Nicholson C."/>
            <person name="Noirot C."/>
            <person name="O'Bleness M."/>
            <person name="Paule C.R."/>
            <person name="Poulain J."/>
            <person name="Prion F."/>
            <person name="Qin B."/>
            <person name="Qu C."/>
            <person name="Retzel E.F."/>
            <person name="Riddle C."/>
            <person name="Sallet E."/>
            <person name="Samain S."/>
            <person name="Samson N."/>
            <person name="Sanders I."/>
            <person name="Saurat O."/>
            <person name="Scarpelli C."/>
            <person name="Schiex T."/>
            <person name="Segurens B."/>
            <person name="Severin A.J."/>
            <person name="Sherrier D.J."/>
            <person name="Shi R."/>
            <person name="Sims S."/>
            <person name="Singer S.R."/>
            <person name="Sinharoy S."/>
            <person name="Sterck L."/>
            <person name="Viollet A."/>
            <person name="Wang B.B."/>
            <person name="Wang K."/>
            <person name="Wang M."/>
            <person name="Wang X."/>
            <person name="Warfsmann J."/>
            <person name="Weissenbach J."/>
            <person name="White D.D."/>
            <person name="White J.D."/>
            <person name="Wiley G.B."/>
            <person name="Wincker P."/>
            <person name="Xing Y."/>
            <person name="Yang L."/>
            <person name="Yao Z."/>
            <person name="Ying F."/>
            <person name="Zhai J."/>
            <person name="Zhou L."/>
            <person name="Zuber A."/>
            <person name="Denarie J."/>
            <person name="Dixon R.A."/>
            <person name="May G.D."/>
            <person name="Schwartz D.C."/>
            <person name="Rogers J."/>
            <person name="Quetier F."/>
            <person name="Town C.D."/>
            <person name="Roe B.A."/>
        </authorList>
    </citation>
    <scope>NUCLEOTIDE SEQUENCE [LARGE SCALE GENOMIC DNA]</scope>
    <source>
        <strain evidence="2">A17</strain>
        <strain evidence="3 4">cv. Jemalong A17</strain>
    </source>
</reference>
<evidence type="ECO:0000313" key="2">
    <source>
        <dbReference type="EMBL" id="AES96765.1"/>
    </source>
</evidence>
<evidence type="ECO:0000313" key="3">
    <source>
        <dbReference type="EnsemblPlants" id="AES96765"/>
    </source>
</evidence>
<reference evidence="2 4" key="2">
    <citation type="journal article" date="2014" name="BMC Genomics">
        <title>An improved genome release (version Mt4.0) for the model legume Medicago truncatula.</title>
        <authorList>
            <person name="Tang H."/>
            <person name="Krishnakumar V."/>
            <person name="Bidwell S."/>
            <person name="Rosen B."/>
            <person name="Chan A."/>
            <person name="Zhou S."/>
            <person name="Gentzbittel L."/>
            <person name="Childs K.L."/>
            <person name="Yandell M."/>
            <person name="Gundlach H."/>
            <person name="Mayer K.F."/>
            <person name="Schwartz D.C."/>
            <person name="Town C.D."/>
        </authorList>
    </citation>
    <scope>GENOME REANNOTATION</scope>
    <source>
        <strain evidence="3 4">cv. Jemalong A17</strain>
    </source>
</reference>
<evidence type="ECO:0000313" key="4">
    <source>
        <dbReference type="Proteomes" id="UP000002051"/>
    </source>
</evidence>
<organism evidence="2 4">
    <name type="scientific">Medicago truncatula</name>
    <name type="common">Barrel medic</name>
    <name type="synonym">Medicago tribuloides</name>
    <dbReference type="NCBI Taxonomy" id="3880"/>
    <lineage>
        <taxon>Eukaryota</taxon>
        <taxon>Viridiplantae</taxon>
        <taxon>Streptophyta</taxon>
        <taxon>Embryophyta</taxon>
        <taxon>Tracheophyta</taxon>
        <taxon>Spermatophyta</taxon>
        <taxon>Magnoliopsida</taxon>
        <taxon>eudicotyledons</taxon>
        <taxon>Gunneridae</taxon>
        <taxon>Pentapetalae</taxon>
        <taxon>rosids</taxon>
        <taxon>fabids</taxon>
        <taxon>Fabales</taxon>
        <taxon>Fabaceae</taxon>
        <taxon>Papilionoideae</taxon>
        <taxon>50 kb inversion clade</taxon>
        <taxon>NPAAA clade</taxon>
        <taxon>Hologalegina</taxon>
        <taxon>IRL clade</taxon>
        <taxon>Trifolieae</taxon>
        <taxon>Medicago</taxon>
    </lineage>
</organism>
<evidence type="ECO:0008006" key="5">
    <source>
        <dbReference type="Google" id="ProtNLM"/>
    </source>
</evidence>
<feature type="signal peptide" evidence="1">
    <location>
        <begin position="1"/>
        <end position="15"/>
    </location>
</feature>
<feature type="chain" id="PRO_5014573571" description="Reverse transcriptase zinc-binding domain-containing protein" evidence="1">
    <location>
        <begin position="16"/>
        <end position="214"/>
    </location>
</feature>
<keyword evidence="1" id="KW-0732">Signal</keyword>
<dbReference type="OMA" id="CHRRLWA"/>
<dbReference type="PaxDb" id="3880-AES96765"/>
<dbReference type="PANTHER" id="PTHR33116:SF78">
    <property type="entry name" value="OS12G0587133 PROTEIN"/>
    <property type="match status" value="1"/>
</dbReference>
<dbReference type="AlphaFoldDB" id="G7KFB9"/>
<proteinExistence type="predicted"/>
<dbReference type="eggNOG" id="ENOG502T20V">
    <property type="taxonomic scope" value="Eukaryota"/>
</dbReference>
<keyword evidence="4" id="KW-1185">Reference proteome</keyword>
<dbReference type="HOGENOM" id="CLU_082252_1_0_1"/>
<name>G7KFB9_MEDTR</name>
<accession>G7KFB9</accession>
<dbReference type="Proteomes" id="UP000002051">
    <property type="component" value="Chromosome 5"/>
</dbReference>
<dbReference type="EMBL" id="CM001221">
    <property type="protein sequence ID" value="AES96765.1"/>
    <property type="molecule type" value="Genomic_DNA"/>
</dbReference>
<dbReference type="EnsemblPlants" id="AES96765">
    <property type="protein sequence ID" value="AES96765"/>
    <property type="gene ID" value="MTR_5g041190"/>
</dbReference>
<reference evidence="3" key="3">
    <citation type="submission" date="2015-04" db="UniProtKB">
        <authorList>
            <consortium name="EnsemblPlants"/>
        </authorList>
    </citation>
    <scope>IDENTIFICATION</scope>
    <source>
        <strain evidence="3">cv. Jemalong A17</strain>
    </source>
</reference>
<protein>
    <recommendedName>
        <fullName evidence="5">Reverse transcriptase zinc-binding domain-containing protein</fullName>
    </recommendedName>
</protein>